<dbReference type="SUPFAM" id="SSF110087">
    <property type="entry name" value="DR1885-like metal-binding protein"/>
    <property type="match status" value="1"/>
</dbReference>
<dbReference type="AlphaFoldDB" id="A0AA43ZGJ2"/>
<comment type="caution">
    <text evidence="2">The sequence shown here is derived from an EMBL/GenBank/DDBJ whole genome shotgun (WGS) entry which is preliminary data.</text>
</comment>
<evidence type="ECO:0000313" key="3">
    <source>
        <dbReference type="Proteomes" id="UP001155840"/>
    </source>
</evidence>
<name>A0AA43ZGJ2_9HYPH</name>
<dbReference type="Proteomes" id="UP001155840">
    <property type="component" value="Unassembled WGS sequence"/>
</dbReference>
<accession>A0AA43ZGJ2</accession>
<dbReference type="InterPro" id="IPR058248">
    <property type="entry name" value="Lxx211020-like"/>
</dbReference>
<dbReference type="PANTHER" id="PTHR36302">
    <property type="entry name" value="BLR7088 PROTEIN"/>
    <property type="match status" value="1"/>
</dbReference>
<dbReference type="Pfam" id="PF04314">
    <property type="entry name" value="PCuAC"/>
    <property type="match status" value="1"/>
</dbReference>
<gene>
    <name evidence="2" type="ORF">G8E10_17355</name>
</gene>
<dbReference type="InterPro" id="IPR036182">
    <property type="entry name" value="PCuAC_sf"/>
</dbReference>
<keyword evidence="3" id="KW-1185">Reference proteome</keyword>
<keyword evidence="1" id="KW-0732">Signal</keyword>
<dbReference type="PANTHER" id="PTHR36302:SF1">
    <property type="entry name" value="COPPER CHAPERONE PCU(A)C"/>
    <property type="match status" value="1"/>
</dbReference>
<organism evidence="2 3">
    <name type="scientific">Ferranicluibacter rubi</name>
    <dbReference type="NCBI Taxonomy" id="2715133"/>
    <lineage>
        <taxon>Bacteria</taxon>
        <taxon>Pseudomonadati</taxon>
        <taxon>Pseudomonadota</taxon>
        <taxon>Alphaproteobacteria</taxon>
        <taxon>Hyphomicrobiales</taxon>
        <taxon>Rhizobiaceae</taxon>
        <taxon>Ferranicluibacter</taxon>
    </lineage>
</organism>
<dbReference type="Gene3D" id="2.60.40.1890">
    <property type="entry name" value="PCu(A)C copper chaperone"/>
    <property type="match status" value="1"/>
</dbReference>
<protein>
    <submittedName>
        <fullName evidence="2">Copper chaperone PCu(A)C</fullName>
    </submittedName>
</protein>
<proteinExistence type="predicted"/>
<dbReference type="EMBL" id="JAANCM010000009">
    <property type="protein sequence ID" value="NHT77485.1"/>
    <property type="molecule type" value="Genomic_DNA"/>
</dbReference>
<feature type="chain" id="PRO_5041318802" evidence="1">
    <location>
        <begin position="22"/>
        <end position="162"/>
    </location>
</feature>
<sequence>MPSVKTILVAALSMALPMTLAAMPAVSAKTANSGGQVVAGALTLSGGTAKPMPPGAKVGGGGLTIVNAGPTDDRLVAVESPAAGRVELHEMTMDNDVMRMRKLDGIPVPAGQTVTLAGGGLHLMFMDVAKPFRQGDTIPLTLTFETAGKIAYELPVGTLAGQ</sequence>
<evidence type="ECO:0000313" key="2">
    <source>
        <dbReference type="EMBL" id="NHT77485.1"/>
    </source>
</evidence>
<reference evidence="2" key="1">
    <citation type="submission" date="2020-03" db="EMBL/GenBank/DDBJ databases">
        <title>Ferranicluibacter endophyticum gen. nov., sp. nov., a new genus isolated from Rubus ulmifolius Schott. stem.</title>
        <authorList>
            <person name="Roca-Couso R."/>
            <person name="Flores-Felix J.D."/>
            <person name="Igual J.M."/>
            <person name="Rivas R."/>
        </authorList>
    </citation>
    <scope>NUCLEOTIDE SEQUENCE</scope>
    <source>
        <strain evidence="2">CRRU44</strain>
    </source>
</reference>
<feature type="signal peptide" evidence="1">
    <location>
        <begin position="1"/>
        <end position="21"/>
    </location>
</feature>
<dbReference type="InterPro" id="IPR007410">
    <property type="entry name" value="LpqE-like"/>
</dbReference>
<evidence type="ECO:0000256" key="1">
    <source>
        <dbReference type="SAM" id="SignalP"/>
    </source>
</evidence>